<protein>
    <submittedName>
        <fullName evidence="2">Uncharacterized protein</fullName>
    </submittedName>
</protein>
<evidence type="ECO:0000256" key="1">
    <source>
        <dbReference type="SAM" id="MobiDB-lite"/>
    </source>
</evidence>
<reference evidence="2" key="1">
    <citation type="journal article" date="2020" name="BMC Genomics">
        <title>Correction to: Identification and distribution of gene clusters required for synthesis of sphingolipid metabolism inhibitors in diverse species of the filamentous fungus Fusarium.</title>
        <authorList>
            <person name="Kim H.S."/>
            <person name="Lohmar J.M."/>
            <person name="Busman M."/>
            <person name="Brown D.W."/>
            <person name="Naumann T.A."/>
            <person name="Divon H.H."/>
            <person name="Lysoe E."/>
            <person name="Uhlig S."/>
            <person name="Proctor R.H."/>
        </authorList>
    </citation>
    <scope>NUCLEOTIDE SEQUENCE</scope>
    <source>
        <strain evidence="2">NRRL 22465</strain>
    </source>
</reference>
<proteinExistence type="predicted"/>
<dbReference type="Proteomes" id="UP000635477">
    <property type="component" value="Unassembled WGS sequence"/>
</dbReference>
<dbReference type="AlphaFoldDB" id="A0A8H4XPI1"/>
<comment type="caution">
    <text evidence="2">The sequence shown here is derived from an EMBL/GenBank/DDBJ whole genome shotgun (WGS) entry which is preliminary data.</text>
</comment>
<evidence type="ECO:0000313" key="3">
    <source>
        <dbReference type="Proteomes" id="UP000635477"/>
    </source>
</evidence>
<dbReference type="EMBL" id="JABEYC010000110">
    <property type="protein sequence ID" value="KAF4982564.1"/>
    <property type="molecule type" value="Genomic_DNA"/>
</dbReference>
<accession>A0A8H4XPI1</accession>
<keyword evidence="3" id="KW-1185">Reference proteome</keyword>
<feature type="region of interest" description="Disordered" evidence="1">
    <location>
        <begin position="209"/>
        <end position="244"/>
    </location>
</feature>
<evidence type="ECO:0000313" key="2">
    <source>
        <dbReference type="EMBL" id="KAF4982564.1"/>
    </source>
</evidence>
<sequence>MIHALTLQLPPVASRLRPKLARPLHGSKTTVHVTLPPAQKAGPTEILPARFVLVPAAASLAFFQSLLLLFSTPDARVSSYPPSPPFIQLVRFLIFSHSQRFSAIVSEICHFFSFSIPFPVFPLVITVLATANAAKRRAKGVAPLPPLPSFASLPTVRDTVLSAQVIIRGAATTLEYATSVPASIASSPPHNHSTSSSQAIISALLPSRPLSRRSSGHQFDARRKSSGSRTQPEIRIPSPSIQPAERTVLARHQSLHEYFTEAPFHRSHYTSTFSFENP</sequence>
<reference evidence="2" key="2">
    <citation type="submission" date="2020-05" db="EMBL/GenBank/DDBJ databases">
        <authorList>
            <person name="Kim H.-S."/>
            <person name="Proctor R.H."/>
            <person name="Brown D.W."/>
        </authorList>
    </citation>
    <scope>NUCLEOTIDE SEQUENCE</scope>
    <source>
        <strain evidence="2">NRRL 22465</strain>
    </source>
</reference>
<gene>
    <name evidence="2" type="ORF">FZEAL_1843</name>
</gene>
<organism evidence="2 3">
    <name type="scientific">Fusarium zealandicum</name>
    <dbReference type="NCBI Taxonomy" id="1053134"/>
    <lineage>
        <taxon>Eukaryota</taxon>
        <taxon>Fungi</taxon>
        <taxon>Dikarya</taxon>
        <taxon>Ascomycota</taxon>
        <taxon>Pezizomycotina</taxon>
        <taxon>Sordariomycetes</taxon>
        <taxon>Hypocreomycetidae</taxon>
        <taxon>Hypocreales</taxon>
        <taxon>Nectriaceae</taxon>
        <taxon>Fusarium</taxon>
        <taxon>Fusarium staphyleae species complex</taxon>
    </lineage>
</organism>
<name>A0A8H4XPI1_9HYPO</name>